<organism evidence="3 4">
    <name type="scientific">Rugamonas aquatica</name>
    <dbReference type="NCBI Taxonomy" id="2743357"/>
    <lineage>
        <taxon>Bacteria</taxon>
        <taxon>Pseudomonadati</taxon>
        <taxon>Pseudomonadota</taxon>
        <taxon>Betaproteobacteria</taxon>
        <taxon>Burkholderiales</taxon>
        <taxon>Oxalobacteraceae</taxon>
        <taxon>Telluria group</taxon>
        <taxon>Rugamonas</taxon>
    </lineage>
</organism>
<dbReference type="SUPFAM" id="SSF55166">
    <property type="entry name" value="Hedgehog/DD-peptidase"/>
    <property type="match status" value="1"/>
</dbReference>
<keyword evidence="4" id="KW-1185">Reference proteome</keyword>
<evidence type="ECO:0000259" key="2">
    <source>
        <dbReference type="Pfam" id="PF13539"/>
    </source>
</evidence>
<feature type="domain" description="Peptidase M15C" evidence="2">
    <location>
        <begin position="206"/>
        <end position="270"/>
    </location>
</feature>
<comment type="caution">
    <text evidence="3">The sequence shown here is derived from an EMBL/GenBank/DDBJ whole genome shotgun (WGS) entry which is preliminary data.</text>
</comment>
<feature type="transmembrane region" description="Helical" evidence="1">
    <location>
        <begin position="77"/>
        <end position="97"/>
    </location>
</feature>
<proteinExistence type="predicted"/>
<dbReference type="Pfam" id="PF13539">
    <property type="entry name" value="Peptidase_M15_4"/>
    <property type="match status" value="1"/>
</dbReference>
<accession>A0A6A7N357</accession>
<keyword evidence="1" id="KW-1133">Transmembrane helix</keyword>
<dbReference type="Proteomes" id="UP000440498">
    <property type="component" value="Unassembled WGS sequence"/>
</dbReference>
<reference evidence="3 4" key="1">
    <citation type="submission" date="2019-10" db="EMBL/GenBank/DDBJ databases">
        <title>Two novel species isolated from a subtropical stream in China.</title>
        <authorList>
            <person name="Lu H."/>
        </authorList>
    </citation>
    <scope>NUCLEOTIDE SEQUENCE [LARGE SCALE GENOMIC DNA]</scope>
    <source>
        <strain evidence="3 4">FT29W</strain>
    </source>
</reference>
<dbReference type="EMBL" id="WHUG01000005">
    <property type="protein sequence ID" value="MQA39509.1"/>
    <property type="molecule type" value="Genomic_DNA"/>
</dbReference>
<dbReference type="GO" id="GO:0008233">
    <property type="term" value="F:peptidase activity"/>
    <property type="evidence" value="ECO:0007669"/>
    <property type="project" value="InterPro"/>
</dbReference>
<protein>
    <submittedName>
        <fullName evidence="3">M15 family peptidase</fullName>
    </submittedName>
</protein>
<dbReference type="InterPro" id="IPR009045">
    <property type="entry name" value="Zn_M74/Hedgehog-like"/>
</dbReference>
<gene>
    <name evidence="3" type="ORF">GEV02_15240</name>
</gene>
<dbReference type="AlphaFoldDB" id="A0A6A7N357"/>
<name>A0A6A7N357_9BURK</name>
<dbReference type="CDD" id="cd14845">
    <property type="entry name" value="L-Ala-D-Glu_peptidase_like"/>
    <property type="match status" value="1"/>
</dbReference>
<dbReference type="RefSeq" id="WP_152838803.1">
    <property type="nucleotide sequence ID" value="NZ_WHUG01000005.1"/>
</dbReference>
<keyword evidence="1" id="KW-0472">Membrane</keyword>
<evidence type="ECO:0000313" key="4">
    <source>
        <dbReference type="Proteomes" id="UP000440498"/>
    </source>
</evidence>
<sequence>MFLFSVLLFFVLACVGAWLVLFPAGRDVVTQSMSAIGRRIGQGLRGGYRQGAQQAAHAGRSAGGGLMRALHFLRRRYLLVLSAAVLLTVPPMLALVLSGRNMLGGFDSDSHAINDQIADLLKGEQLAAPAPLPPLVFTTAEVTLVRPMLDSANRNWQLLDPVFAQRLLLVFKIMKENHGYDMAILEGYRSPERQNALAAAGPAVTNAKAFQSYHQFGLAADCAFLRDGKLLISERDPWAMRGYRLYGEAAESVGLHWGGRWTMMDFGHTELRVAGTVRK</sequence>
<evidence type="ECO:0000256" key="1">
    <source>
        <dbReference type="SAM" id="Phobius"/>
    </source>
</evidence>
<dbReference type="Gene3D" id="3.30.1380.10">
    <property type="match status" value="1"/>
</dbReference>
<keyword evidence="1" id="KW-0812">Transmembrane</keyword>
<evidence type="ECO:0000313" key="3">
    <source>
        <dbReference type="EMBL" id="MQA39509.1"/>
    </source>
</evidence>
<dbReference type="InterPro" id="IPR039561">
    <property type="entry name" value="Peptidase_M15C"/>
</dbReference>